<reference evidence="1 2" key="1">
    <citation type="submission" date="2023-07" db="EMBL/GenBank/DDBJ databases">
        <title>Genomic Encyclopedia of Type Strains, Phase IV (KMG-IV): sequencing the most valuable type-strain genomes for metagenomic binning, comparative biology and taxonomic classification.</title>
        <authorList>
            <person name="Goeker M."/>
        </authorList>
    </citation>
    <scope>NUCLEOTIDE SEQUENCE [LARGE SCALE GENOMIC DNA]</scope>
    <source>
        <strain evidence="1 2">DSM 102814</strain>
    </source>
</reference>
<accession>A0ABU1K751</accession>
<comment type="caution">
    <text evidence="1">The sequence shown here is derived from an EMBL/GenBank/DDBJ whole genome shotgun (WGS) entry which is preliminary data.</text>
</comment>
<proteinExistence type="predicted"/>
<dbReference type="SUPFAM" id="SSF54593">
    <property type="entry name" value="Glyoxalase/Bleomycin resistance protein/Dihydroxybiphenyl dioxygenase"/>
    <property type="match status" value="1"/>
</dbReference>
<dbReference type="InterPro" id="IPR029068">
    <property type="entry name" value="Glyas_Bleomycin-R_OHBP_Dase"/>
</dbReference>
<organism evidence="1 2">
    <name type="scientific">Mesonia maritima</name>
    <dbReference type="NCBI Taxonomy" id="1793873"/>
    <lineage>
        <taxon>Bacteria</taxon>
        <taxon>Pseudomonadati</taxon>
        <taxon>Bacteroidota</taxon>
        <taxon>Flavobacteriia</taxon>
        <taxon>Flavobacteriales</taxon>
        <taxon>Flavobacteriaceae</taxon>
        <taxon>Mesonia</taxon>
    </lineage>
</organism>
<dbReference type="Gene3D" id="3.10.180.10">
    <property type="entry name" value="2,3-Dihydroxybiphenyl 1,2-Dioxygenase, domain 1"/>
    <property type="match status" value="1"/>
</dbReference>
<dbReference type="RefSeq" id="WP_309727243.1">
    <property type="nucleotide sequence ID" value="NZ_JAVDQA010000002.1"/>
</dbReference>
<keyword evidence="2" id="KW-1185">Reference proteome</keyword>
<dbReference type="Proteomes" id="UP001257659">
    <property type="component" value="Unassembled WGS sequence"/>
</dbReference>
<evidence type="ECO:0000313" key="1">
    <source>
        <dbReference type="EMBL" id="MDR6300332.1"/>
    </source>
</evidence>
<sequence>MKIKKLHIKSKNFSEQLRFFGEVLELPVRKIKETEAEIAIGYSKLILEKSSEFTPYHITFHIPPKKIEESVNWLKKRVEIQCFEEDEIIDFSSWNAKSTYFYDKDFNILEFISREKLFDEMLNQVQHDKFSSTQILGIAEIGLATDEVQSAFNFLADNFQLKKYSGDLEKFCAIGDDEGLIISINKNKKDWFPTNDKAFASLFQLQFEQAKNTYQFSFKNNILTVC</sequence>
<protein>
    <submittedName>
        <fullName evidence="1">Catechol-2,3-dioxygenase</fullName>
    </submittedName>
</protein>
<dbReference type="EMBL" id="JAVDQA010000002">
    <property type="protein sequence ID" value="MDR6300332.1"/>
    <property type="molecule type" value="Genomic_DNA"/>
</dbReference>
<gene>
    <name evidence="1" type="ORF">GGR31_000963</name>
</gene>
<evidence type="ECO:0000313" key="2">
    <source>
        <dbReference type="Proteomes" id="UP001257659"/>
    </source>
</evidence>
<name>A0ABU1K751_9FLAO</name>